<sequence length="485" mass="54919">MSRTYGKSCLPGRAMLLFILVTTGLWTSLQAALTEFSGFHCMMRHSMRMNRIVHGKPQETSPPFEFHFMDAKGYETRYYEPGKIYTIRLIGFAHFRGLLLQGRLANENGFLLGSLKGGRFIENESWETFGIRIQDCDPNGSGLQDSVTHSDDSQKFIVQLEWTTDKDIGAVQFMLTIAEEDEIYWERWQPESGFIVPITWKRKQINLIDDKKVAVKLSEKIFAMLLPSFIAKKGKAVESLKNSERLVSATENTGNFTTIDGKVSSIQYTIYEKRMLQRPSVPETLRDLAYRHENEVEEEINEKEPSTLIPFIAPLGESGSSIPTGSPLIRTSVPWKPQTEKLNGFEHVYEGRFPKIFMGNVPTKAKLKMTTVTGMNKCTEKPCENGGRCRLDTGAEVGFTCSCKEGWTGQLCQSWNLSFLSSYLVASSVNANSGKGHFPDHLYVWDTQPSGTVLFMLLQILLQMNKNSINFNSLIHFSERSLCRT</sequence>
<dbReference type="Pfam" id="PF00008">
    <property type="entry name" value="EGF"/>
    <property type="match status" value="1"/>
</dbReference>
<evidence type="ECO:0000256" key="4">
    <source>
        <dbReference type="ARBA" id="ARBA00023157"/>
    </source>
</evidence>
<keyword evidence="1 6" id="KW-0245">EGF-like domain</keyword>
<dbReference type="FunFam" id="2.10.25.10:FF:000321">
    <property type="entry name" value="Protein delta homolog 1"/>
    <property type="match status" value="1"/>
</dbReference>
<evidence type="ECO:0000256" key="2">
    <source>
        <dbReference type="ARBA" id="ARBA00022729"/>
    </source>
</evidence>
<dbReference type="CDD" id="cd08544">
    <property type="entry name" value="Reeler"/>
    <property type="match status" value="1"/>
</dbReference>
<accession>A0A1I8EDW3</accession>
<keyword evidence="2 7" id="KW-0732">Signal</keyword>
<keyword evidence="5" id="KW-0325">Glycoprotein</keyword>
<name>A0A1I8EDW3_WUCBA</name>
<feature type="domain" description="EGF-like" evidence="8">
    <location>
        <begin position="374"/>
        <end position="413"/>
    </location>
</feature>
<dbReference type="STRING" id="6293.A0A1I8EDW3"/>
<dbReference type="SMART" id="SM00181">
    <property type="entry name" value="EGF"/>
    <property type="match status" value="1"/>
</dbReference>
<feature type="chain" id="PRO_5009318140" evidence="7">
    <location>
        <begin position="32"/>
        <end position="485"/>
    </location>
</feature>
<proteinExistence type="predicted"/>
<evidence type="ECO:0000256" key="1">
    <source>
        <dbReference type="ARBA" id="ARBA00022536"/>
    </source>
</evidence>
<dbReference type="InterPro" id="IPR002861">
    <property type="entry name" value="Reeler_dom"/>
</dbReference>
<dbReference type="CDD" id="cd00054">
    <property type="entry name" value="EGF_CA"/>
    <property type="match status" value="1"/>
</dbReference>
<keyword evidence="4 6" id="KW-1015">Disulfide bond</keyword>
<evidence type="ECO:0000256" key="5">
    <source>
        <dbReference type="ARBA" id="ARBA00023180"/>
    </source>
</evidence>
<dbReference type="PROSITE" id="PS01186">
    <property type="entry name" value="EGF_2"/>
    <property type="match status" value="1"/>
</dbReference>
<feature type="disulfide bond" evidence="6">
    <location>
        <begin position="403"/>
        <end position="412"/>
    </location>
</feature>
<evidence type="ECO:0000256" key="6">
    <source>
        <dbReference type="PROSITE-ProRule" id="PRU00076"/>
    </source>
</evidence>
<protein>
    <submittedName>
        <fullName evidence="9">EGF-like domain-containing protein</fullName>
    </submittedName>
</protein>
<evidence type="ECO:0000313" key="9">
    <source>
        <dbReference type="WBParaSite" id="maker-PairedContig_1579-snap-gene-1.24-mRNA-1"/>
    </source>
</evidence>
<dbReference type="SUPFAM" id="SSF57196">
    <property type="entry name" value="EGF/Laminin"/>
    <property type="match status" value="1"/>
</dbReference>
<evidence type="ECO:0000259" key="8">
    <source>
        <dbReference type="PROSITE" id="PS50026"/>
    </source>
</evidence>
<evidence type="ECO:0000256" key="3">
    <source>
        <dbReference type="ARBA" id="ARBA00022737"/>
    </source>
</evidence>
<comment type="caution">
    <text evidence="6">Lacks conserved residue(s) required for the propagation of feature annotation.</text>
</comment>
<dbReference type="InterPro" id="IPR000742">
    <property type="entry name" value="EGF"/>
</dbReference>
<feature type="signal peptide" evidence="7">
    <location>
        <begin position="1"/>
        <end position="31"/>
    </location>
</feature>
<organism evidence="9">
    <name type="scientific">Wuchereria bancrofti</name>
    <dbReference type="NCBI Taxonomy" id="6293"/>
    <lineage>
        <taxon>Eukaryota</taxon>
        <taxon>Metazoa</taxon>
        <taxon>Ecdysozoa</taxon>
        <taxon>Nematoda</taxon>
        <taxon>Chromadorea</taxon>
        <taxon>Rhabditida</taxon>
        <taxon>Spirurina</taxon>
        <taxon>Spiruromorpha</taxon>
        <taxon>Filarioidea</taxon>
        <taxon>Onchocercidae</taxon>
        <taxon>Wuchereria</taxon>
    </lineage>
</organism>
<dbReference type="AlphaFoldDB" id="A0A1I8EDW3"/>
<dbReference type="Pfam" id="PF02014">
    <property type="entry name" value="Reeler"/>
    <property type="match status" value="1"/>
</dbReference>
<dbReference type="PROSITE" id="PS50026">
    <property type="entry name" value="EGF_3"/>
    <property type="match status" value="1"/>
</dbReference>
<dbReference type="PROSITE" id="PS00022">
    <property type="entry name" value="EGF_1"/>
    <property type="match status" value="1"/>
</dbReference>
<reference evidence="9" key="1">
    <citation type="submission" date="2016-11" db="UniProtKB">
        <authorList>
            <consortium name="WormBaseParasite"/>
        </authorList>
    </citation>
    <scope>IDENTIFICATION</scope>
    <source>
        <strain evidence="9">pt0022</strain>
    </source>
</reference>
<dbReference type="Gene3D" id="2.10.25.10">
    <property type="entry name" value="Laminin"/>
    <property type="match status" value="1"/>
</dbReference>
<dbReference type="WBParaSite" id="maker-PairedContig_1579-snap-gene-1.24-mRNA-1">
    <property type="protein sequence ID" value="maker-PairedContig_1579-snap-gene-1.24-mRNA-1"/>
    <property type="gene ID" value="maker-PairedContig_1579-snap-gene-1.24"/>
</dbReference>
<evidence type="ECO:0000256" key="7">
    <source>
        <dbReference type="SAM" id="SignalP"/>
    </source>
</evidence>
<dbReference type="Gene3D" id="2.60.40.4060">
    <property type="entry name" value="Reeler domain"/>
    <property type="match status" value="1"/>
</dbReference>
<dbReference type="InterPro" id="IPR042307">
    <property type="entry name" value="Reeler_sf"/>
</dbReference>
<keyword evidence="3" id="KW-0677">Repeat</keyword>